<evidence type="ECO:0000256" key="2">
    <source>
        <dbReference type="ARBA" id="ARBA00022771"/>
    </source>
</evidence>
<evidence type="ECO:0000313" key="8">
    <source>
        <dbReference type="Proteomes" id="UP001168821"/>
    </source>
</evidence>
<dbReference type="InterPro" id="IPR041641">
    <property type="entry name" value="CALCOCO1/2_Zn_UBZ1"/>
</dbReference>
<evidence type="ECO:0000256" key="1">
    <source>
        <dbReference type="ARBA" id="ARBA00022723"/>
    </source>
</evidence>
<evidence type="ECO:0000256" key="4">
    <source>
        <dbReference type="ARBA" id="ARBA00023054"/>
    </source>
</evidence>
<keyword evidence="3" id="KW-0862">Zinc</keyword>
<evidence type="ECO:0000259" key="6">
    <source>
        <dbReference type="Pfam" id="PF18112"/>
    </source>
</evidence>
<protein>
    <recommendedName>
        <fullName evidence="6">UBZ1-type domain-containing protein</fullName>
    </recommendedName>
</protein>
<dbReference type="Pfam" id="PF18112">
    <property type="entry name" value="Zn-C2H2_12"/>
    <property type="match status" value="1"/>
</dbReference>
<dbReference type="GO" id="GO:0008270">
    <property type="term" value="F:zinc ion binding"/>
    <property type="evidence" value="ECO:0007669"/>
    <property type="project" value="UniProtKB-KW"/>
</dbReference>
<dbReference type="Proteomes" id="UP001168821">
    <property type="component" value="Unassembled WGS sequence"/>
</dbReference>
<keyword evidence="4 5" id="KW-0175">Coiled coil</keyword>
<organism evidence="7 8">
    <name type="scientific">Zophobas morio</name>
    <dbReference type="NCBI Taxonomy" id="2755281"/>
    <lineage>
        <taxon>Eukaryota</taxon>
        <taxon>Metazoa</taxon>
        <taxon>Ecdysozoa</taxon>
        <taxon>Arthropoda</taxon>
        <taxon>Hexapoda</taxon>
        <taxon>Insecta</taxon>
        <taxon>Pterygota</taxon>
        <taxon>Neoptera</taxon>
        <taxon>Endopterygota</taxon>
        <taxon>Coleoptera</taxon>
        <taxon>Polyphaga</taxon>
        <taxon>Cucujiformia</taxon>
        <taxon>Tenebrionidae</taxon>
        <taxon>Zophobas</taxon>
    </lineage>
</organism>
<keyword evidence="1" id="KW-0479">Metal-binding</keyword>
<dbReference type="CDD" id="cd21965">
    <property type="entry name" value="Zn-C2H2_CALCOCO1_TAX1BP1_like"/>
    <property type="match status" value="1"/>
</dbReference>
<evidence type="ECO:0000313" key="7">
    <source>
        <dbReference type="EMBL" id="KAJ3665596.1"/>
    </source>
</evidence>
<dbReference type="Gene3D" id="6.20.250.40">
    <property type="match status" value="1"/>
</dbReference>
<evidence type="ECO:0000256" key="3">
    <source>
        <dbReference type="ARBA" id="ARBA00022833"/>
    </source>
</evidence>
<feature type="domain" description="UBZ1-type" evidence="6">
    <location>
        <begin position="301"/>
        <end position="326"/>
    </location>
</feature>
<sequence>MEEPIGAQYAVHVALQTLKERCKNLQEMVITLEEENLHLRGQLSQSGPNSVSVSDLDKLKAQVAELTENKLQLLNKVKMVTSENQELWSKLSRLSHVNHNLGTQLSKINDSLVQYTTKKKETHSPLIRSKTFTQDEPHTKVLQKNIEENGKICAELEEISLKIINSFAQEKSELDSLYSEIHDIQWGENIITDSCGFYYEDYDNNIIDNFNSVLEELKTTKETVVSQKAALQIILKKLHKLQEIRKKKVCDTRMSKKVEVVDKGTSTVPLSENKESPIKSIPNQVLPETNIDEPPEAMDMICPVCCKNFSSNVNFKVFQDHVEKHFTEETFELL</sequence>
<dbReference type="EMBL" id="JALNTZ010000001">
    <property type="protein sequence ID" value="KAJ3665596.1"/>
    <property type="molecule type" value="Genomic_DNA"/>
</dbReference>
<dbReference type="AlphaFoldDB" id="A0AA38J1U9"/>
<proteinExistence type="predicted"/>
<keyword evidence="2" id="KW-0863">Zinc-finger</keyword>
<keyword evidence="8" id="KW-1185">Reference proteome</keyword>
<gene>
    <name evidence="7" type="ORF">Zmor_001087</name>
</gene>
<reference evidence="7" key="1">
    <citation type="journal article" date="2023" name="G3 (Bethesda)">
        <title>Whole genome assemblies of Zophobas morio and Tenebrio molitor.</title>
        <authorList>
            <person name="Kaur S."/>
            <person name="Stinson S.A."/>
            <person name="diCenzo G.C."/>
        </authorList>
    </citation>
    <scope>NUCLEOTIDE SEQUENCE</scope>
    <source>
        <strain evidence="7">QUZm001</strain>
    </source>
</reference>
<comment type="caution">
    <text evidence="7">The sequence shown here is derived from an EMBL/GenBank/DDBJ whole genome shotgun (WGS) entry which is preliminary data.</text>
</comment>
<evidence type="ECO:0000256" key="5">
    <source>
        <dbReference type="SAM" id="Coils"/>
    </source>
</evidence>
<feature type="coiled-coil region" evidence="5">
    <location>
        <begin position="15"/>
        <end position="83"/>
    </location>
</feature>
<name>A0AA38J1U9_9CUCU</name>
<accession>A0AA38J1U9</accession>